<evidence type="ECO:0000313" key="9">
    <source>
        <dbReference type="EMBL" id="AKJ06318.1"/>
    </source>
</evidence>
<feature type="domain" description="Multidrug resistance protein MdtA-like C-terminal permuted SH3" evidence="8">
    <location>
        <begin position="309"/>
        <end position="370"/>
    </location>
</feature>
<dbReference type="SUPFAM" id="SSF111369">
    <property type="entry name" value="HlyD-like secretion proteins"/>
    <property type="match status" value="1"/>
</dbReference>
<feature type="domain" description="Multidrug resistance protein MdtA-like barrel-sandwich hybrid" evidence="6">
    <location>
        <begin position="67"/>
        <end position="210"/>
    </location>
</feature>
<evidence type="ECO:0000256" key="1">
    <source>
        <dbReference type="ARBA" id="ARBA00004196"/>
    </source>
</evidence>
<comment type="similarity">
    <text evidence="2">Belongs to the membrane fusion protein (MFP) (TC 8.A.1) family.</text>
</comment>
<feature type="chain" id="PRO_5042066854" evidence="4">
    <location>
        <begin position="24"/>
        <end position="395"/>
    </location>
</feature>
<dbReference type="Pfam" id="PF25876">
    <property type="entry name" value="HH_MFP_RND"/>
    <property type="match status" value="1"/>
</dbReference>
<dbReference type="InterPro" id="IPR006143">
    <property type="entry name" value="RND_pump_MFP"/>
</dbReference>
<reference evidence="9 11" key="1">
    <citation type="submission" date="2015-05" db="EMBL/GenBank/DDBJ databases">
        <title>Genome assembly of Archangium gephyra DSM 2261.</title>
        <authorList>
            <person name="Sharma G."/>
            <person name="Subramanian S."/>
        </authorList>
    </citation>
    <scope>NUCLEOTIDE SEQUENCE [LARGE SCALE GENOMIC DNA]</scope>
    <source>
        <strain evidence="9 11">DSM 2261</strain>
    </source>
</reference>
<name>A0AAC8QEM5_9BACT</name>
<dbReference type="GO" id="GO:0022857">
    <property type="term" value="F:transmembrane transporter activity"/>
    <property type="evidence" value="ECO:0007669"/>
    <property type="project" value="InterPro"/>
</dbReference>
<evidence type="ECO:0000313" key="12">
    <source>
        <dbReference type="Proteomes" id="UP000256345"/>
    </source>
</evidence>
<dbReference type="InterPro" id="IPR058624">
    <property type="entry name" value="MdtA-like_HH"/>
</dbReference>
<dbReference type="GO" id="GO:0005886">
    <property type="term" value="C:plasma membrane"/>
    <property type="evidence" value="ECO:0007669"/>
    <property type="project" value="UniProtKB-SubCell"/>
</dbReference>
<dbReference type="InterPro" id="IPR058627">
    <property type="entry name" value="MdtA-like_C"/>
</dbReference>
<evidence type="ECO:0000259" key="8">
    <source>
        <dbReference type="Pfam" id="PF25967"/>
    </source>
</evidence>
<comment type="subcellular location">
    <subcellularLocation>
        <location evidence="1">Cell envelope</location>
    </subcellularLocation>
</comment>
<dbReference type="RefSeq" id="WP_053067069.1">
    <property type="nucleotide sequence ID" value="NZ_CP011509.1"/>
</dbReference>
<dbReference type="Proteomes" id="UP000035579">
    <property type="component" value="Chromosome"/>
</dbReference>
<dbReference type="EMBL" id="QUMU01000005">
    <property type="protein sequence ID" value="REG32364.1"/>
    <property type="molecule type" value="Genomic_DNA"/>
</dbReference>
<dbReference type="NCBIfam" id="TIGR01730">
    <property type="entry name" value="RND_mfp"/>
    <property type="match status" value="1"/>
</dbReference>
<evidence type="ECO:0000259" key="6">
    <source>
        <dbReference type="Pfam" id="PF25917"/>
    </source>
</evidence>
<reference evidence="10 12" key="2">
    <citation type="submission" date="2018-08" db="EMBL/GenBank/DDBJ databases">
        <title>Genomic Encyclopedia of Archaeal and Bacterial Type Strains, Phase II (KMG-II): from individual species to whole genera.</title>
        <authorList>
            <person name="Goeker M."/>
        </authorList>
    </citation>
    <scope>NUCLEOTIDE SEQUENCE [LARGE SCALE GENOMIC DNA]</scope>
    <source>
        <strain evidence="10 12">DSM 2261</strain>
    </source>
</reference>
<sequence>MHSARIRTPFFSTVALVSVLWGAACNKSPEAPPPGGAPPAVEVGTITVRPASIPVLDELPGRIAPMRSAEVRPRVSGIIVERVFRQGGSVKAGDVLFKLDAAMYEVERASARAVLAKAEVTAAEARQQAERGEKLLASGVATQEQHETLQAALRRAEADVAAAKAALRRAELNLEYTTIRAPIGGRIGRALVTEGALVSAGDPTALALIQQLDPVYVDFTQPAMELRRLRQALKDGQIQGSSSEQANIQLVLDDGALYEKAGRLLFSDVTVDPGSGQVTLRGEFPNPDAELLPGMYVRGRVEQGTLSEALAVPQQAIQRDNTGKSQVFVVAGNGTAEVRPVRVSRIYQEQAVIQEGLKAGDQVIVEGFQKIGAGAPVKPVAWTTPGAGLQPSQPR</sequence>
<organism evidence="9 11">
    <name type="scientific">Archangium gephyra</name>
    <dbReference type="NCBI Taxonomy" id="48"/>
    <lineage>
        <taxon>Bacteria</taxon>
        <taxon>Pseudomonadati</taxon>
        <taxon>Myxococcota</taxon>
        <taxon>Myxococcia</taxon>
        <taxon>Myxococcales</taxon>
        <taxon>Cystobacterineae</taxon>
        <taxon>Archangiaceae</taxon>
        <taxon>Archangium</taxon>
    </lineage>
</organism>
<feature type="domain" description="Multidrug resistance protein MdtA-like beta-barrel" evidence="7">
    <location>
        <begin position="214"/>
        <end position="304"/>
    </location>
</feature>
<dbReference type="Gene3D" id="2.40.420.20">
    <property type="match status" value="1"/>
</dbReference>
<evidence type="ECO:0000256" key="3">
    <source>
        <dbReference type="SAM" id="Coils"/>
    </source>
</evidence>
<evidence type="ECO:0000313" key="10">
    <source>
        <dbReference type="EMBL" id="REG32364.1"/>
    </source>
</evidence>
<dbReference type="PANTHER" id="PTHR30158">
    <property type="entry name" value="ACRA/E-RELATED COMPONENT OF DRUG EFFLUX TRANSPORTER"/>
    <property type="match status" value="1"/>
</dbReference>
<dbReference type="Gene3D" id="2.40.50.100">
    <property type="match status" value="1"/>
</dbReference>
<dbReference type="Proteomes" id="UP000256345">
    <property type="component" value="Unassembled WGS sequence"/>
</dbReference>
<dbReference type="Gene3D" id="1.10.287.470">
    <property type="entry name" value="Helix hairpin bin"/>
    <property type="match status" value="1"/>
</dbReference>
<dbReference type="PROSITE" id="PS51257">
    <property type="entry name" value="PROKAR_LIPOPROTEIN"/>
    <property type="match status" value="1"/>
</dbReference>
<evidence type="ECO:0000259" key="5">
    <source>
        <dbReference type="Pfam" id="PF25876"/>
    </source>
</evidence>
<keyword evidence="4" id="KW-0732">Signal</keyword>
<dbReference type="Gene3D" id="2.40.30.170">
    <property type="match status" value="1"/>
</dbReference>
<evidence type="ECO:0000256" key="4">
    <source>
        <dbReference type="SAM" id="SignalP"/>
    </source>
</evidence>
<dbReference type="PANTHER" id="PTHR30158:SF3">
    <property type="entry name" value="MULTIDRUG EFFLUX PUMP SUBUNIT ACRA-RELATED"/>
    <property type="match status" value="1"/>
</dbReference>
<dbReference type="AlphaFoldDB" id="A0AAC8QEM5"/>
<accession>A0AAC8QEM5</accession>
<evidence type="ECO:0000313" key="11">
    <source>
        <dbReference type="Proteomes" id="UP000035579"/>
    </source>
</evidence>
<keyword evidence="12" id="KW-1185">Reference proteome</keyword>
<feature type="coiled-coil region" evidence="3">
    <location>
        <begin position="106"/>
        <end position="173"/>
    </location>
</feature>
<dbReference type="EMBL" id="CP011509">
    <property type="protein sequence ID" value="AKJ06318.1"/>
    <property type="molecule type" value="Genomic_DNA"/>
</dbReference>
<dbReference type="InterPro" id="IPR058625">
    <property type="entry name" value="MdtA-like_BSH"/>
</dbReference>
<dbReference type="Pfam" id="PF25967">
    <property type="entry name" value="RND-MFP_C"/>
    <property type="match status" value="1"/>
</dbReference>
<feature type="signal peptide" evidence="4">
    <location>
        <begin position="1"/>
        <end position="23"/>
    </location>
</feature>
<dbReference type="Pfam" id="PF25917">
    <property type="entry name" value="BSH_RND"/>
    <property type="match status" value="1"/>
</dbReference>
<protein>
    <submittedName>
        <fullName evidence="10">Membrane fusion protein (Multidrug efflux system)</fullName>
    </submittedName>
    <submittedName>
        <fullName evidence="9">RND efflux system, membrane fusion protein CmeA</fullName>
    </submittedName>
</protein>
<evidence type="ECO:0000256" key="2">
    <source>
        <dbReference type="ARBA" id="ARBA00009477"/>
    </source>
</evidence>
<keyword evidence="3" id="KW-0175">Coiled coil</keyword>
<dbReference type="FunFam" id="2.40.420.20:FF:000001">
    <property type="entry name" value="Efflux RND transporter periplasmic adaptor subunit"/>
    <property type="match status" value="1"/>
</dbReference>
<dbReference type="Pfam" id="PF25944">
    <property type="entry name" value="Beta-barrel_RND"/>
    <property type="match status" value="1"/>
</dbReference>
<dbReference type="KEGG" id="age:AA314_07944"/>
<dbReference type="GO" id="GO:0046677">
    <property type="term" value="P:response to antibiotic"/>
    <property type="evidence" value="ECO:0007669"/>
    <property type="project" value="TreeGrafter"/>
</dbReference>
<evidence type="ECO:0000259" key="7">
    <source>
        <dbReference type="Pfam" id="PF25944"/>
    </source>
</evidence>
<proteinExistence type="inferred from homology"/>
<gene>
    <name evidence="9" type="ORF">AA314_07944</name>
    <name evidence="10" type="ORF">ATI61_105692</name>
</gene>
<dbReference type="InterPro" id="IPR058626">
    <property type="entry name" value="MdtA-like_b-barrel"/>
</dbReference>
<feature type="domain" description="Multidrug resistance protein MdtA-like alpha-helical hairpin" evidence="5">
    <location>
        <begin position="109"/>
        <end position="177"/>
    </location>
</feature>